<feature type="compositionally biased region" description="Low complexity" evidence="2">
    <location>
        <begin position="434"/>
        <end position="446"/>
    </location>
</feature>
<evidence type="ECO:0000313" key="6">
    <source>
        <dbReference type="Proteomes" id="UP000299367"/>
    </source>
</evidence>
<feature type="transmembrane region" description="Helical" evidence="3">
    <location>
        <begin position="368"/>
        <end position="390"/>
    </location>
</feature>
<reference evidence="6" key="1">
    <citation type="submission" date="2019-02" db="EMBL/GenBank/DDBJ databases">
        <title>Draft genome sequence of Dolichospermum planctonicum NIES-80.</title>
        <authorList>
            <person name="Yamaguchi H."/>
            <person name="Suzuki S."/>
            <person name="Kawachi M."/>
        </authorList>
    </citation>
    <scope>NUCLEOTIDE SEQUENCE [LARGE SCALE GENOMIC DNA]</scope>
    <source>
        <strain evidence="6">NIES-80</strain>
    </source>
</reference>
<dbReference type="RefSeq" id="WP_137908853.1">
    <property type="nucleotide sequence ID" value="NZ_BJCF01000038.1"/>
</dbReference>
<dbReference type="Pfam" id="PF16258">
    <property type="entry name" value="DUF4912"/>
    <property type="match status" value="1"/>
</dbReference>
<dbReference type="InterPro" id="IPR032585">
    <property type="entry name" value="DUF4912"/>
</dbReference>
<keyword evidence="3" id="KW-0812">Transmembrane</keyword>
<keyword evidence="1" id="KW-0732">Signal</keyword>
<feature type="region of interest" description="Disordered" evidence="2">
    <location>
        <begin position="320"/>
        <end position="344"/>
    </location>
</feature>
<feature type="compositionally biased region" description="Polar residues" evidence="2">
    <location>
        <begin position="328"/>
        <end position="342"/>
    </location>
</feature>
<feature type="domain" description="PBP" evidence="4">
    <location>
        <begin position="53"/>
        <end position="280"/>
    </location>
</feature>
<dbReference type="EMBL" id="BJCF01000038">
    <property type="protein sequence ID" value="GCL43359.1"/>
    <property type="molecule type" value="Genomic_DNA"/>
</dbReference>
<dbReference type="Proteomes" id="UP000299367">
    <property type="component" value="Unassembled WGS sequence"/>
</dbReference>
<dbReference type="PANTHER" id="PTHR30570:SF1">
    <property type="entry name" value="PHOSPHATE-BINDING PROTEIN PSTS"/>
    <property type="match status" value="1"/>
</dbReference>
<accession>A0A480AF31</accession>
<evidence type="ECO:0000313" key="5">
    <source>
        <dbReference type="EMBL" id="GCL43359.1"/>
    </source>
</evidence>
<protein>
    <recommendedName>
        <fullName evidence="4">PBP domain-containing protein</fullName>
    </recommendedName>
</protein>
<name>A0A480AF31_9CYAN</name>
<dbReference type="SUPFAM" id="SSF53850">
    <property type="entry name" value="Periplasmic binding protein-like II"/>
    <property type="match status" value="1"/>
</dbReference>
<evidence type="ECO:0000256" key="3">
    <source>
        <dbReference type="SAM" id="Phobius"/>
    </source>
</evidence>
<sequence length="841" mass="93351">MWQQQKKDSVIINLALLMSITTSPMVASFLISAPVQAESQTHTPAFSLPQTVENGTIVKIDGSANFLTLNQTLKENFEKQFSGTQVEVAINGNEEALKAILDGKVDLAALGRRLTPEEKAQGLQQILVRREKIAIIVSNHNPFQGGLTTEQLAKIFRGEITDWSQVGNAQGKIRLIDHPDHSDTRASLSEYPAFKSGQFANGNAVQMLDDNTANIIKELGDDGISYVLANQVSKLPAVRVLKIQDFSPDTVEYPFYQPFVYVYQQNPSPKVKDFLGFILAKPGQESIKAARQAEALAIMSSQLQTVTTPTLTSTEISTATPTATSTIDQNPSLSPIPTSPATEQPIETGGEIQLVNPFSDPSMLTKNIGFLLLLPLFLIVGLISCLPLLWGRKKRSLNATTESNSNILDSEDLEDDYLFQEATKETLDAAIPPTTTNNHNGLNGNHSQEDIFPQATAANNLALTQTISPKDQIKEINELDLDYNGTMWDTEAPVIVVNNHYPPIPSIHHDLIDSDIPIDEFTNSLLETSEPLTSTSSDQKTISLSELLNRPPASIREDKYISLSELLGISFPPNHQSPPDQNLLSDLPLNLEEALNSITNDIEPNIPEIAEEILPTPFPSTTTDENIAMELDAEIAAWTTINQINADENTRIIFTPRTPKWAYVSWYISDSDKLKQAINHQKMLKNQGFMTLAVRLYDVTNLDLSYQFPELVQQYECETAIHDCYIPIPKGERDYMTEIGYLINDHQWLCLARSGTVHVFSSPSTDFWFVVDTELVIYGATKQDAIVTIDGQNVKLNADGTFKVSLPFVDNLVDYQMTATSANEENTKTIYQKFFQEQKEN</sequence>
<feature type="region of interest" description="Disordered" evidence="2">
    <location>
        <begin position="428"/>
        <end position="448"/>
    </location>
</feature>
<keyword evidence="3" id="KW-0472">Membrane</keyword>
<evidence type="ECO:0000256" key="1">
    <source>
        <dbReference type="ARBA" id="ARBA00022729"/>
    </source>
</evidence>
<keyword evidence="3" id="KW-1133">Transmembrane helix</keyword>
<dbReference type="InterPro" id="IPR050811">
    <property type="entry name" value="Phosphate_ABC_transporter"/>
</dbReference>
<evidence type="ECO:0000256" key="2">
    <source>
        <dbReference type="SAM" id="MobiDB-lite"/>
    </source>
</evidence>
<dbReference type="OrthoDB" id="417618at2"/>
<dbReference type="PANTHER" id="PTHR30570">
    <property type="entry name" value="PERIPLASMIC PHOSPHATE BINDING COMPONENT OF PHOSPHATE ABC TRANSPORTER"/>
    <property type="match status" value="1"/>
</dbReference>
<proteinExistence type="predicted"/>
<dbReference type="Gene3D" id="3.40.190.10">
    <property type="entry name" value="Periplasmic binding protein-like II"/>
    <property type="match status" value="2"/>
</dbReference>
<dbReference type="Pfam" id="PF12849">
    <property type="entry name" value="PBP_like_2"/>
    <property type="match status" value="1"/>
</dbReference>
<organism evidence="5 6">
    <name type="scientific">Dolichospermum planctonicum</name>
    <dbReference type="NCBI Taxonomy" id="136072"/>
    <lineage>
        <taxon>Bacteria</taxon>
        <taxon>Bacillati</taxon>
        <taxon>Cyanobacteriota</taxon>
        <taxon>Cyanophyceae</taxon>
        <taxon>Nostocales</taxon>
        <taxon>Aphanizomenonaceae</taxon>
        <taxon>Dolichospermum</taxon>
    </lineage>
</organism>
<gene>
    <name evidence="5" type="ORF">NIES80_30730</name>
</gene>
<comment type="caution">
    <text evidence="5">The sequence shown here is derived from an EMBL/GenBank/DDBJ whole genome shotgun (WGS) entry which is preliminary data.</text>
</comment>
<dbReference type="InterPro" id="IPR024370">
    <property type="entry name" value="PBP_domain"/>
</dbReference>
<evidence type="ECO:0000259" key="4">
    <source>
        <dbReference type="Pfam" id="PF12849"/>
    </source>
</evidence>
<dbReference type="AlphaFoldDB" id="A0A480AF31"/>